<evidence type="ECO:0000313" key="2">
    <source>
        <dbReference type="EMBL" id="EFI92845.1"/>
    </source>
</evidence>
<feature type="compositionally biased region" description="Acidic residues" evidence="1">
    <location>
        <begin position="423"/>
        <end position="437"/>
    </location>
</feature>
<dbReference type="GeneID" id="9597899"/>
<sequence length="457" mass="51012">MAEHAGPPSQAIAQPESPSGRGTKRKSAPSFLKDWSDCSSDGGGSIFGSAASSVIGGAKKVTKKILKKVRQMKPRKSRRKGEKEEDLAYSQVMEATANATSKVQSTPIGHQHRYRRIPEFTYETVARVQPGGARCPISLMDNSMRLLQLVHLVSRATDMNISERLACILGLERDHFNSGTSANLLFMQRELHVAFDSDRFILVPSWHILRAIKSAIFNHGIPELQYHSAEHGINAKVRRRRVNRAGYVHHEEVFTRHFARGYRIVPLNGMWSPDEPITRDPLDNDPDDPSDLDGDVYEWPFTGDDELPMIFLHNSPQLVVWKSYTAIKAQREKESSSKDGGLKKDTSIDDTDDREDHDEALVTDTDGRADDAVALVTAQDFVQHKLTAIYEIGLYIEKTLHLPTNFLQSPGPRRPSEQTLAEDLPDDDVLVSDEEVVTDGMSRSLHEALSDAADPDL</sequence>
<feature type="non-terminal residue" evidence="2">
    <location>
        <position position="457"/>
    </location>
</feature>
<feature type="region of interest" description="Disordered" evidence="1">
    <location>
        <begin position="330"/>
        <end position="356"/>
    </location>
</feature>
<evidence type="ECO:0000313" key="3">
    <source>
        <dbReference type="Proteomes" id="UP000007431"/>
    </source>
</evidence>
<gene>
    <name evidence="2" type="ORF">SCHCODRAFT_113130</name>
</gene>
<feature type="compositionally biased region" description="Basic and acidic residues" evidence="1">
    <location>
        <begin position="330"/>
        <end position="347"/>
    </location>
</feature>
<evidence type="ECO:0008006" key="4">
    <source>
        <dbReference type="Google" id="ProtNLM"/>
    </source>
</evidence>
<protein>
    <recommendedName>
        <fullName evidence="4">HNH nuclease domain-containing protein</fullName>
    </recommendedName>
</protein>
<feature type="region of interest" description="Disordered" evidence="1">
    <location>
        <begin position="407"/>
        <end position="457"/>
    </location>
</feature>
<reference evidence="2 3" key="1">
    <citation type="journal article" date="2010" name="Nat. Biotechnol.">
        <title>Genome sequence of the model mushroom Schizophyllum commune.</title>
        <authorList>
            <person name="Ohm R.A."/>
            <person name="de Jong J.F."/>
            <person name="Lugones L.G."/>
            <person name="Aerts A."/>
            <person name="Kothe E."/>
            <person name="Stajich J.E."/>
            <person name="de Vries R.P."/>
            <person name="Record E."/>
            <person name="Levasseur A."/>
            <person name="Baker S.E."/>
            <person name="Bartholomew K.A."/>
            <person name="Coutinho P.M."/>
            <person name="Erdmann S."/>
            <person name="Fowler T.J."/>
            <person name="Gathman A.C."/>
            <person name="Lombard V."/>
            <person name="Henrissat B."/>
            <person name="Knabe N."/>
            <person name="Kuees U."/>
            <person name="Lilly W.W."/>
            <person name="Lindquist E."/>
            <person name="Lucas S."/>
            <person name="Magnuson J.K."/>
            <person name="Piumi F."/>
            <person name="Raudaskoski M."/>
            <person name="Salamov A."/>
            <person name="Schmutz J."/>
            <person name="Schwarze F.W.M.R."/>
            <person name="vanKuyk P.A."/>
            <person name="Horton J.S."/>
            <person name="Grigoriev I.V."/>
            <person name="Woesten H.A.B."/>
        </authorList>
    </citation>
    <scope>NUCLEOTIDE SEQUENCE [LARGE SCALE GENOMIC DNA]</scope>
    <source>
        <strain evidence="3">H4-8 / FGSC 9210</strain>
    </source>
</reference>
<dbReference type="KEGG" id="scm:SCHCO_02590373"/>
<accession>D8QGY5</accession>
<dbReference type="EMBL" id="GL377312">
    <property type="protein sequence ID" value="EFI92845.1"/>
    <property type="molecule type" value="Genomic_DNA"/>
</dbReference>
<dbReference type="RefSeq" id="XP_003027748.1">
    <property type="nucleotide sequence ID" value="XM_003027702.1"/>
</dbReference>
<evidence type="ECO:0000256" key="1">
    <source>
        <dbReference type="SAM" id="MobiDB-lite"/>
    </source>
</evidence>
<proteinExistence type="predicted"/>
<dbReference type="InParanoid" id="D8QGY5"/>
<name>D8QGY5_SCHCM</name>
<dbReference type="VEuPathDB" id="FungiDB:SCHCODRAFT_02590373"/>
<organism evidence="3">
    <name type="scientific">Schizophyllum commune (strain H4-8 / FGSC 9210)</name>
    <name type="common">Split gill fungus</name>
    <dbReference type="NCBI Taxonomy" id="578458"/>
    <lineage>
        <taxon>Eukaryota</taxon>
        <taxon>Fungi</taxon>
        <taxon>Dikarya</taxon>
        <taxon>Basidiomycota</taxon>
        <taxon>Agaricomycotina</taxon>
        <taxon>Agaricomycetes</taxon>
        <taxon>Agaricomycetidae</taxon>
        <taxon>Agaricales</taxon>
        <taxon>Schizophyllaceae</taxon>
        <taxon>Schizophyllum</taxon>
    </lineage>
</organism>
<feature type="region of interest" description="Disordered" evidence="1">
    <location>
        <begin position="1"/>
        <end position="35"/>
    </location>
</feature>
<keyword evidence="3" id="KW-1185">Reference proteome</keyword>
<dbReference type="Proteomes" id="UP000007431">
    <property type="component" value="Unassembled WGS sequence"/>
</dbReference>
<dbReference type="HOGENOM" id="CLU_557958_0_0_1"/>
<dbReference type="AlphaFoldDB" id="D8QGY5"/>